<accession>A0A8J5M9H8</accession>
<protein>
    <submittedName>
        <fullName evidence="2">Uncharacterized protein</fullName>
    </submittedName>
</protein>
<organism evidence="2 3">
    <name type="scientific">Phytophthora aleatoria</name>
    <dbReference type="NCBI Taxonomy" id="2496075"/>
    <lineage>
        <taxon>Eukaryota</taxon>
        <taxon>Sar</taxon>
        <taxon>Stramenopiles</taxon>
        <taxon>Oomycota</taxon>
        <taxon>Peronosporomycetes</taxon>
        <taxon>Peronosporales</taxon>
        <taxon>Peronosporaceae</taxon>
        <taxon>Phytophthora</taxon>
    </lineage>
</organism>
<dbReference type="EMBL" id="JAENGY010000244">
    <property type="protein sequence ID" value="KAG6968300.1"/>
    <property type="molecule type" value="Genomic_DNA"/>
</dbReference>
<dbReference type="Proteomes" id="UP000709295">
    <property type="component" value="Unassembled WGS sequence"/>
</dbReference>
<keyword evidence="3" id="KW-1185">Reference proteome</keyword>
<feature type="region of interest" description="Disordered" evidence="1">
    <location>
        <begin position="1"/>
        <end position="33"/>
    </location>
</feature>
<feature type="compositionally biased region" description="Basic and acidic residues" evidence="1">
    <location>
        <begin position="7"/>
        <end position="24"/>
    </location>
</feature>
<gene>
    <name evidence="2" type="ORF">JG688_00005888</name>
</gene>
<evidence type="ECO:0000256" key="1">
    <source>
        <dbReference type="SAM" id="MobiDB-lite"/>
    </source>
</evidence>
<dbReference type="AlphaFoldDB" id="A0A8J5M9H8"/>
<comment type="caution">
    <text evidence="2">The sequence shown here is derived from an EMBL/GenBank/DDBJ whole genome shotgun (WGS) entry which is preliminary data.</text>
</comment>
<sequence>MQSRQAIAHERSRQKCQQKQEEIAAQHNRQRSRRKIEEMMMAYQKAHLDAEKTYKKMEHLERKQAEQMRNLDQLRLAVEGGYYNSRWAVEPLDFLSENISNPKM</sequence>
<evidence type="ECO:0000313" key="3">
    <source>
        <dbReference type="Proteomes" id="UP000709295"/>
    </source>
</evidence>
<evidence type="ECO:0000313" key="2">
    <source>
        <dbReference type="EMBL" id="KAG6968300.1"/>
    </source>
</evidence>
<proteinExistence type="predicted"/>
<reference evidence="2" key="1">
    <citation type="submission" date="2021-01" db="EMBL/GenBank/DDBJ databases">
        <title>Phytophthora aleatoria, a newly-described species from Pinus radiata is distinct from Phytophthora cactorum isolates based on comparative genomics.</title>
        <authorList>
            <person name="Mcdougal R."/>
            <person name="Panda P."/>
            <person name="Williams N."/>
            <person name="Studholme D.J."/>
        </authorList>
    </citation>
    <scope>NUCLEOTIDE SEQUENCE</scope>
    <source>
        <strain evidence="2">NZFS 4037</strain>
    </source>
</reference>
<name>A0A8J5M9H8_9STRA</name>